<accession>A0A2H0BIQ7</accession>
<evidence type="ECO:0000259" key="2">
    <source>
        <dbReference type="Pfam" id="PF12229"/>
    </source>
</evidence>
<dbReference type="AlphaFoldDB" id="A0A2H0BIQ7"/>
<dbReference type="InterPro" id="IPR022029">
    <property type="entry name" value="YoaR-like_PG-bd"/>
</dbReference>
<sequence length="585" mass="65389">MLNKNFWDNPNIKNKKERFLIFFELLIIIFCLTSLAFTGRIFPNTYVAGVNLGGKSEKQAIEILGQKVRIPETIRLVNSIQTFDITPDSIDLSLDLNASAQKALGIHRTGNIIYDFGQRILSFFKRKDLGLELTKNDERFYDLIAVISDQVETSPFYPSLKITDNKAVLDKGSVGYELDKNLLMAKIGYNFSFANDSDIEIPLLKIDPRLNQEEEARFLKRGENLLNKKLTISYEDQTFNYQKNDLFNLLDPNNTYSNQKISDIIKGVADKLNREPVNSVFVFEEGRVKEFTPSKDGVEVNEDLLSQMIVGNLRTLEETDTQESKIAVPVSLTPPQVTTSDVNNLGIKELIGTGVSYFAGSIPGRIHNINLAASKFMGVLVAPGETFSFTKTVGDISAQTGYKQAYVISGGKTILGDGGGVCQVSTTLFRAALNAGLPILERTAHAYRVGYYEQSFPPGLDATVYSPTVDLKFKNDTPNHILIQTRVDNKKMMLTFEIYGTKDGRVAQVSKPQVTNQIAPPPDVYQDDPTLPQGKITQTEHKAWGATVIFNYVVERDGEIIYKKTFTSRYQPWAAVYLRGTANVQ</sequence>
<dbReference type="Proteomes" id="UP000229847">
    <property type="component" value="Unassembled WGS sequence"/>
</dbReference>
<dbReference type="Pfam" id="PF04294">
    <property type="entry name" value="VanW"/>
    <property type="match status" value="1"/>
</dbReference>
<keyword evidence="1" id="KW-0472">Membrane</keyword>
<dbReference type="InterPro" id="IPR007391">
    <property type="entry name" value="Vancomycin_resist_VanW"/>
</dbReference>
<feature type="domain" description="YoaR-like putative peptidoglycan binding" evidence="2">
    <location>
        <begin position="250"/>
        <end position="317"/>
    </location>
</feature>
<protein>
    <recommendedName>
        <fullName evidence="2">YoaR-like putative peptidoglycan binding domain-containing protein</fullName>
    </recommendedName>
</protein>
<comment type="caution">
    <text evidence="3">The sequence shown here is derived from an EMBL/GenBank/DDBJ whole genome shotgun (WGS) entry which is preliminary data.</text>
</comment>
<name>A0A2H0BIQ7_9BACT</name>
<dbReference type="Pfam" id="PF12229">
    <property type="entry name" value="PG_binding_4"/>
    <property type="match status" value="2"/>
</dbReference>
<keyword evidence="1" id="KW-1133">Transmembrane helix</keyword>
<gene>
    <name evidence="3" type="ORF">COX03_02440</name>
</gene>
<dbReference type="EMBL" id="PCSW01000073">
    <property type="protein sequence ID" value="PIP57555.1"/>
    <property type="molecule type" value="Genomic_DNA"/>
</dbReference>
<evidence type="ECO:0000313" key="4">
    <source>
        <dbReference type="Proteomes" id="UP000229847"/>
    </source>
</evidence>
<feature type="domain" description="YoaR-like putative peptidoglycan binding" evidence="2">
    <location>
        <begin position="84"/>
        <end position="187"/>
    </location>
</feature>
<feature type="transmembrane region" description="Helical" evidence="1">
    <location>
        <begin position="21"/>
        <end position="42"/>
    </location>
</feature>
<dbReference type="PANTHER" id="PTHR35788:SF1">
    <property type="entry name" value="EXPORTED PROTEIN"/>
    <property type="match status" value="1"/>
</dbReference>
<dbReference type="PANTHER" id="PTHR35788">
    <property type="entry name" value="EXPORTED PROTEIN-RELATED"/>
    <property type="match status" value="1"/>
</dbReference>
<proteinExistence type="predicted"/>
<evidence type="ECO:0000256" key="1">
    <source>
        <dbReference type="SAM" id="Phobius"/>
    </source>
</evidence>
<reference evidence="3 4" key="1">
    <citation type="submission" date="2017-09" db="EMBL/GenBank/DDBJ databases">
        <title>Depth-based differentiation of microbial function through sediment-hosted aquifers and enrichment of novel symbionts in the deep terrestrial subsurface.</title>
        <authorList>
            <person name="Probst A.J."/>
            <person name="Ladd B."/>
            <person name="Jarett J.K."/>
            <person name="Geller-Mcgrath D.E."/>
            <person name="Sieber C.M."/>
            <person name="Emerson J.B."/>
            <person name="Anantharaman K."/>
            <person name="Thomas B.C."/>
            <person name="Malmstrom R."/>
            <person name="Stieglmeier M."/>
            <person name="Klingl A."/>
            <person name="Woyke T."/>
            <person name="Ryan C.M."/>
            <person name="Banfield J.F."/>
        </authorList>
    </citation>
    <scope>NUCLEOTIDE SEQUENCE [LARGE SCALE GENOMIC DNA]</scope>
    <source>
        <strain evidence="3">CG22_combo_CG10-13_8_21_14_all_39_10</strain>
    </source>
</reference>
<organism evidence="3 4">
    <name type="scientific">Candidatus Woesebacteria bacterium CG22_combo_CG10-13_8_21_14_all_39_10</name>
    <dbReference type="NCBI Taxonomy" id="1975059"/>
    <lineage>
        <taxon>Bacteria</taxon>
        <taxon>Candidatus Woeseibacteriota</taxon>
    </lineage>
</organism>
<dbReference type="InterPro" id="IPR052913">
    <property type="entry name" value="Glycopeptide_resist_protein"/>
</dbReference>
<evidence type="ECO:0000313" key="3">
    <source>
        <dbReference type="EMBL" id="PIP57555.1"/>
    </source>
</evidence>
<keyword evidence="1" id="KW-0812">Transmembrane</keyword>